<evidence type="ECO:0000313" key="3">
    <source>
        <dbReference type="EMBL" id="KXA15233.1"/>
    </source>
</evidence>
<dbReference type="AlphaFoldDB" id="A0A133NG43"/>
<name>A0A133NG43_9FUSO</name>
<dbReference type="STRING" id="134605.HMPREF3206_00753"/>
<accession>A0A133NG43</accession>
<evidence type="ECO:0000313" key="4">
    <source>
        <dbReference type="Proteomes" id="UP000070617"/>
    </source>
</evidence>
<feature type="transmembrane region" description="Helical" evidence="1">
    <location>
        <begin position="104"/>
        <end position="124"/>
    </location>
</feature>
<dbReference type="EMBL" id="LRPX01000030">
    <property type="protein sequence ID" value="KXA15233.1"/>
    <property type="molecule type" value="Genomic_DNA"/>
</dbReference>
<organism evidence="3 4">
    <name type="scientific">Fusobacterium equinum</name>
    <dbReference type="NCBI Taxonomy" id="134605"/>
    <lineage>
        <taxon>Bacteria</taxon>
        <taxon>Fusobacteriati</taxon>
        <taxon>Fusobacteriota</taxon>
        <taxon>Fusobacteriia</taxon>
        <taxon>Fusobacteriales</taxon>
        <taxon>Fusobacteriaceae</taxon>
        <taxon>Fusobacterium</taxon>
    </lineage>
</organism>
<evidence type="ECO:0000259" key="2">
    <source>
        <dbReference type="Pfam" id="PF01478"/>
    </source>
</evidence>
<dbReference type="GO" id="GO:0016020">
    <property type="term" value="C:membrane"/>
    <property type="evidence" value="ECO:0007669"/>
    <property type="project" value="InterPro"/>
</dbReference>
<reference evidence="4" key="1">
    <citation type="submission" date="2016-01" db="EMBL/GenBank/DDBJ databases">
        <authorList>
            <person name="Mitreva M."/>
            <person name="Pepin K.H."/>
            <person name="Mihindukulasuriya K.A."/>
            <person name="Fulton R."/>
            <person name="Fronick C."/>
            <person name="O'Laughlin M."/>
            <person name="Miner T."/>
            <person name="Herter B."/>
            <person name="Rosa B.A."/>
            <person name="Cordes M."/>
            <person name="Tomlinson C."/>
            <person name="Wollam A."/>
            <person name="Palsikar V.B."/>
            <person name="Mardis E.R."/>
            <person name="Wilson R.K."/>
        </authorList>
    </citation>
    <scope>NUCLEOTIDE SEQUENCE [LARGE SCALE GENOMIC DNA]</scope>
    <source>
        <strain evidence="4">CMW8396</strain>
    </source>
</reference>
<dbReference type="Gene3D" id="1.20.120.1220">
    <property type="match status" value="1"/>
</dbReference>
<gene>
    <name evidence="3" type="ORF">HMPREF3206_00753</name>
</gene>
<sequence>MEKLLIFCIIGNIFYLCIEDIRTKEVPNLGNLFLLCCSLIYSRINGNSWDTILISISLYSFPLIFLYGYVSDFVQKEVLGFGDIKFVMSVGAIMASTYHLWISIYYFYMISFVLASMIGVYILYSKKTKELAMLPYFSLSLCILKVYL</sequence>
<feature type="transmembrane region" description="Helical" evidence="1">
    <location>
        <begin position="52"/>
        <end position="71"/>
    </location>
</feature>
<dbReference type="RefSeq" id="WP_008802384.1">
    <property type="nucleotide sequence ID" value="NZ_KQ956525.1"/>
</dbReference>
<feature type="domain" description="Prepilin type IV endopeptidase peptidase" evidence="2">
    <location>
        <begin position="12"/>
        <end position="119"/>
    </location>
</feature>
<keyword evidence="4" id="KW-1185">Reference proteome</keyword>
<comment type="caution">
    <text evidence="3">The sequence shown here is derived from an EMBL/GenBank/DDBJ whole genome shotgun (WGS) entry which is preliminary data.</text>
</comment>
<dbReference type="Proteomes" id="UP000070617">
    <property type="component" value="Unassembled WGS sequence"/>
</dbReference>
<keyword evidence="1" id="KW-0812">Transmembrane</keyword>
<dbReference type="PATRIC" id="fig|134605.3.peg.754"/>
<dbReference type="InterPro" id="IPR000045">
    <property type="entry name" value="Prepilin_IV_endopep_pep"/>
</dbReference>
<protein>
    <submittedName>
        <fullName evidence="3">Peptidase, A24 family</fullName>
    </submittedName>
</protein>
<dbReference type="Pfam" id="PF01478">
    <property type="entry name" value="Peptidase_A24"/>
    <property type="match status" value="1"/>
</dbReference>
<dbReference type="GO" id="GO:0004190">
    <property type="term" value="F:aspartic-type endopeptidase activity"/>
    <property type="evidence" value="ECO:0007669"/>
    <property type="project" value="InterPro"/>
</dbReference>
<keyword evidence="1" id="KW-0472">Membrane</keyword>
<evidence type="ECO:0000256" key="1">
    <source>
        <dbReference type="SAM" id="Phobius"/>
    </source>
</evidence>
<keyword evidence="1" id="KW-1133">Transmembrane helix</keyword>
<proteinExistence type="predicted"/>